<feature type="transmembrane region" description="Helical" evidence="1">
    <location>
        <begin position="98"/>
        <end position="124"/>
    </location>
</feature>
<keyword evidence="1" id="KW-1133">Transmembrane helix</keyword>
<keyword evidence="1" id="KW-0472">Membrane</keyword>
<protein>
    <recommendedName>
        <fullName evidence="2">Putative zinc-finger domain-containing protein</fullName>
    </recommendedName>
</protein>
<dbReference type="AlphaFoldDB" id="A0A6B0YSR7"/>
<reference evidence="3" key="1">
    <citation type="submission" date="2019-09" db="EMBL/GenBank/DDBJ databases">
        <title>Characterisation of the sponge microbiome using genome-centric metagenomics.</title>
        <authorList>
            <person name="Engelberts J.P."/>
            <person name="Robbins S.J."/>
            <person name="De Goeij J.M."/>
            <person name="Aranda M."/>
            <person name="Bell S.C."/>
            <person name="Webster N.S."/>
        </authorList>
    </citation>
    <scope>NUCLEOTIDE SEQUENCE</scope>
    <source>
        <strain evidence="3">SB0664_bin_27</strain>
    </source>
</reference>
<dbReference type="Pfam" id="PF13490">
    <property type="entry name" value="zf-HC2"/>
    <property type="match status" value="1"/>
</dbReference>
<dbReference type="InterPro" id="IPR027383">
    <property type="entry name" value="Znf_put"/>
</dbReference>
<keyword evidence="1" id="KW-0812">Transmembrane</keyword>
<dbReference type="Gene3D" id="1.10.10.1320">
    <property type="entry name" value="Anti-sigma factor, zinc-finger domain"/>
    <property type="match status" value="1"/>
</dbReference>
<proteinExistence type="predicted"/>
<dbReference type="InterPro" id="IPR041916">
    <property type="entry name" value="Anti_sigma_zinc_sf"/>
</dbReference>
<dbReference type="EMBL" id="VXRG01000100">
    <property type="protein sequence ID" value="MXY94144.1"/>
    <property type="molecule type" value="Genomic_DNA"/>
</dbReference>
<name>A0A6B0YSR7_9CHLR</name>
<comment type="caution">
    <text evidence="3">The sequence shown here is derived from an EMBL/GenBank/DDBJ whole genome shotgun (WGS) entry which is preliminary data.</text>
</comment>
<organism evidence="3">
    <name type="scientific">Caldilineaceae bacterium SB0664_bin_27</name>
    <dbReference type="NCBI Taxonomy" id="2605260"/>
    <lineage>
        <taxon>Bacteria</taxon>
        <taxon>Bacillati</taxon>
        <taxon>Chloroflexota</taxon>
        <taxon>Caldilineae</taxon>
        <taxon>Caldilineales</taxon>
        <taxon>Caldilineaceae</taxon>
    </lineage>
</organism>
<evidence type="ECO:0000313" key="3">
    <source>
        <dbReference type="EMBL" id="MXY94144.1"/>
    </source>
</evidence>
<feature type="transmembrane region" description="Helical" evidence="1">
    <location>
        <begin position="164"/>
        <end position="186"/>
    </location>
</feature>
<sequence>MAERLNRTSMSLSKARDHSEYMMLISLALDGMLSPEEKEQLDGHLEQCKGCRAQWVVWQAIDERLRADPVPVPAPGFSRSVAQRLAQQERLRNLRIGVMLTVFTLFIWSLGLVGVCTMTGALVYTNLDRLTETGLFLNEVWAVAGVVGHSLWDVVVEVTATPTALGVASAYVVLAVAAIAVWCVIIQRTTQPLRSRG</sequence>
<evidence type="ECO:0000256" key="1">
    <source>
        <dbReference type="SAM" id="Phobius"/>
    </source>
</evidence>
<gene>
    <name evidence="3" type="ORF">F4Y42_11945</name>
</gene>
<feature type="domain" description="Putative zinc-finger" evidence="2">
    <location>
        <begin position="20"/>
        <end position="52"/>
    </location>
</feature>
<evidence type="ECO:0000259" key="2">
    <source>
        <dbReference type="Pfam" id="PF13490"/>
    </source>
</evidence>
<accession>A0A6B0YSR7</accession>